<evidence type="ECO:0000313" key="2">
    <source>
        <dbReference type="Proteomes" id="UP000018143"/>
    </source>
</evidence>
<sequence length="50" mass="5906">MDCHSPKGLCNDDKNGRQKRQILVESMQIQKEVKREDLDSMEIRIYKGIK</sequence>
<dbReference type="AlphaFoldDB" id="T1DV57"/>
<organism evidence="1 2">
    <name type="scientific">Helicobacter fennelliae MRY12-0050</name>
    <dbReference type="NCBI Taxonomy" id="1325130"/>
    <lineage>
        <taxon>Bacteria</taxon>
        <taxon>Pseudomonadati</taxon>
        <taxon>Campylobacterota</taxon>
        <taxon>Epsilonproteobacteria</taxon>
        <taxon>Campylobacterales</taxon>
        <taxon>Helicobacteraceae</taxon>
        <taxon>Helicobacter</taxon>
    </lineage>
</organism>
<dbReference type="STRING" id="1325130.HFN_2366"/>
<dbReference type="RefSeq" id="WP_023947044.1">
    <property type="nucleotide sequence ID" value="NZ_BASD01000005.1"/>
</dbReference>
<comment type="caution">
    <text evidence="1">The sequence shown here is derived from an EMBL/GenBank/DDBJ whole genome shotgun (WGS) entry which is preliminary data.</text>
</comment>
<name>T1DV57_9HELI</name>
<reference evidence="1 2" key="1">
    <citation type="journal article" date="2013" name="Genome Announc.">
        <title>Draft Genome Sequence of Helicobacter fennelliae Strain MRY12-0050, Isolated from a Bacteremia Patient.</title>
        <authorList>
            <person name="Rimbara E."/>
            <person name="Matsui M."/>
            <person name="Mori S."/>
            <person name="Suzuki S."/>
            <person name="Suzuki M."/>
            <person name="Kim H."/>
            <person name="Sekizuka T."/>
            <person name="Kuroda M."/>
            <person name="Shibayama K."/>
        </authorList>
    </citation>
    <scope>NUCLEOTIDE SEQUENCE [LARGE SCALE GENOMIC DNA]</scope>
    <source>
        <strain evidence="1 2">MRY12-0050</strain>
    </source>
</reference>
<keyword evidence="2" id="KW-1185">Reference proteome</keyword>
<dbReference type="Proteomes" id="UP000018143">
    <property type="component" value="Unassembled WGS sequence"/>
</dbReference>
<evidence type="ECO:0000313" key="1">
    <source>
        <dbReference type="EMBL" id="GAD18438.1"/>
    </source>
</evidence>
<protein>
    <submittedName>
        <fullName evidence="1">Uncharacterized protein</fullName>
    </submittedName>
</protein>
<proteinExistence type="predicted"/>
<gene>
    <name evidence="1" type="ORF">HFN_2366</name>
</gene>
<accession>T1DV57</accession>
<dbReference type="EMBL" id="BASD01000005">
    <property type="protein sequence ID" value="GAD18438.1"/>
    <property type="molecule type" value="Genomic_DNA"/>
</dbReference>